<dbReference type="GO" id="GO:0000978">
    <property type="term" value="F:RNA polymerase II cis-regulatory region sequence-specific DNA binding"/>
    <property type="evidence" value="ECO:0007669"/>
    <property type="project" value="TreeGrafter"/>
</dbReference>
<comment type="subcellular location">
    <subcellularLocation>
        <location evidence="2">Nucleus</location>
    </subcellularLocation>
</comment>
<protein>
    <submittedName>
        <fullName evidence="13">Zinc finger protein 32</fullName>
    </submittedName>
</protein>
<dbReference type="GO" id="GO:0008270">
    <property type="term" value="F:zinc ion binding"/>
    <property type="evidence" value="ECO:0007669"/>
    <property type="project" value="UniProtKB-KW"/>
</dbReference>
<dbReference type="GO" id="GO:0005634">
    <property type="term" value="C:nucleus"/>
    <property type="evidence" value="ECO:0007669"/>
    <property type="project" value="UniProtKB-SubCell"/>
</dbReference>
<evidence type="ECO:0000256" key="11">
    <source>
        <dbReference type="PROSITE-ProRule" id="PRU00042"/>
    </source>
</evidence>
<dbReference type="STRING" id="55661.A0A091G762"/>
<dbReference type="PANTHER" id="PTHR23226">
    <property type="entry name" value="ZINC FINGER AND SCAN DOMAIN-CONTAINING"/>
    <property type="match status" value="1"/>
</dbReference>
<dbReference type="Gene3D" id="3.30.160.60">
    <property type="entry name" value="Classic Zinc Finger"/>
    <property type="match status" value="2"/>
</dbReference>
<dbReference type="FunFam" id="3.30.160.60:FF:000097">
    <property type="entry name" value="Zinc finger protein"/>
    <property type="match status" value="1"/>
</dbReference>
<name>A0A091G762_CUCCA</name>
<dbReference type="PROSITE" id="PS50157">
    <property type="entry name" value="ZINC_FINGER_C2H2_2"/>
    <property type="match status" value="2"/>
</dbReference>
<dbReference type="SUPFAM" id="SSF57667">
    <property type="entry name" value="beta-beta-alpha zinc fingers"/>
    <property type="match status" value="1"/>
</dbReference>
<evidence type="ECO:0000256" key="6">
    <source>
        <dbReference type="ARBA" id="ARBA00022833"/>
    </source>
</evidence>
<keyword evidence="10" id="KW-0539">Nucleus</keyword>
<dbReference type="AlphaFoldDB" id="A0A091G762"/>
<sequence>CPKCDKSFRDQTALAAHERCHTGERPFTCTNCGESFSQKGSLITYQR</sequence>
<evidence type="ECO:0000256" key="10">
    <source>
        <dbReference type="ARBA" id="ARBA00023242"/>
    </source>
</evidence>
<evidence type="ECO:0000256" key="2">
    <source>
        <dbReference type="ARBA" id="ARBA00004123"/>
    </source>
</evidence>
<keyword evidence="5 11" id="KW-0863">Zinc-finger</keyword>
<feature type="domain" description="C2H2-type" evidence="12">
    <location>
        <begin position="27"/>
        <end position="47"/>
    </location>
</feature>
<proteinExistence type="predicted"/>
<accession>A0A091G762</accession>
<evidence type="ECO:0000256" key="4">
    <source>
        <dbReference type="ARBA" id="ARBA00022737"/>
    </source>
</evidence>
<evidence type="ECO:0000256" key="8">
    <source>
        <dbReference type="ARBA" id="ARBA00023125"/>
    </source>
</evidence>
<dbReference type="PANTHER" id="PTHR23226:SF377">
    <property type="entry name" value="ZINC FINGER AND SCAN DOMAIN-CONTAINING PROTEIN 20"/>
    <property type="match status" value="1"/>
</dbReference>
<dbReference type="PROSITE" id="PS00028">
    <property type="entry name" value="ZINC_FINGER_C2H2_1"/>
    <property type="match status" value="1"/>
</dbReference>
<keyword evidence="8" id="KW-0238">DNA-binding</keyword>
<keyword evidence="14" id="KW-1185">Reference proteome</keyword>
<keyword evidence="3" id="KW-0479">Metal-binding</keyword>
<feature type="non-terminal residue" evidence="13">
    <location>
        <position position="47"/>
    </location>
</feature>
<evidence type="ECO:0000256" key="5">
    <source>
        <dbReference type="ARBA" id="ARBA00022771"/>
    </source>
</evidence>
<dbReference type="Pfam" id="PF00096">
    <property type="entry name" value="zf-C2H2"/>
    <property type="match status" value="2"/>
</dbReference>
<organism evidence="13 14">
    <name type="scientific">Cuculus canorus</name>
    <name type="common">Common cuckoo</name>
    <dbReference type="NCBI Taxonomy" id="55661"/>
    <lineage>
        <taxon>Eukaryota</taxon>
        <taxon>Metazoa</taxon>
        <taxon>Chordata</taxon>
        <taxon>Craniata</taxon>
        <taxon>Vertebrata</taxon>
        <taxon>Euteleostomi</taxon>
        <taxon>Archelosauria</taxon>
        <taxon>Archosauria</taxon>
        <taxon>Dinosauria</taxon>
        <taxon>Saurischia</taxon>
        <taxon>Theropoda</taxon>
        <taxon>Coelurosauria</taxon>
        <taxon>Aves</taxon>
        <taxon>Neognathae</taxon>
        <taxon>Neoaves</taxon>
        <taxon>Otidimorphae</taxon>
        <taxon>Cuculiformes</taxon>
        <taxon>Cuculidae</taxon>
        <taxon>Cuculus</taxon>
    </lineage>
</organism>
<dbReference type="InterPro" id="IPR013087">
    <property type="entry name" value="Znf_C2H2_type"/>
</dbReference>
<feature type="non-terminal residue" evidence="13">
    <location>
        <position position="1"/>
    </location>
</feature>
<dbReference type="EMBL" id="KL447767">
    <property type="protein sequence ID" value="KFO76999.1"/>
    <property type="molecule type" value="Genomic_DNA"/>
</dbReference>
<evidence type="ECO:0000256" key="9">
    <source>
        <dbReference type="ARBA" id="ARBA00023163"/>
    </source>
</evidence>
<evidence type="ECO:0000259" key="12">
    <source>
        <dbReference type="PROSITE" id="PS50157"/>
    </source>
</evidence>
<evidence type="ECO:0000256" key="7">
    <source>
        <dbReference type="ARBA" id="ARBA00023015"/>
    </source>
</evidence>
<dbReference type="GO" id="GO:0000981">
    <property type="term" value="F:DNA-binding transcription factor activity, RNA polymerase II-specific"/>
    <property type="evidence" value="ECO:0007669"/>
    <property type="project" value="TreeGrafter"/>
</dbReference>
<comment type="function">
    <text evidence="1">May be involved in transcriptional regulation.</text>
</comment>
<keyword evidence="4" id="KW-0677">Repeat</keyword>
<keyword evidence="6" id="KW-0862">Zinc</keyword>
<evidence type="ECO:0000256" key="1">
    <source>
        <dbReference type="ARBA" id="ARBA00003767"/>
    </source>
</evidence>
<keyword evidence="7" id="KW-0805">Transcription regulation</keyword>
<evidence type="ECO:0000256" key="3">
    <source>
        <dbReference type="ARBA" id="ARBA00022723"/>
    </source>
</evidence>
<dbReference type="InterPro" id="IPR036236">
    <property type="entry name" value="Znf_C2H2_sf"/>
</dbReference>
<keyword evidence="9" id="KW-0804">Transcription</keyword>
<dbReference type="Proteomes" id="UP000053760">
    <property type="component" value="Unassembled WGS sequence"/>
</dbReference>
<dbReference type="FunFam" id="3.30.160.60:FF:000744">
    <property type="entry name" value="zinc finger E-box-binding homeobox 1"/>
    <property type="match status" value="1"/>
</dbReference>
<feature type="domain" description="C2H2-type" evidence="12">
    <location>
        <begin position="1"/>
        <end position="26"/>
    </location>
</feature>
<evidence type="ECO:0000313" key="13">
    <source>
        <dbReference type="EMBL" id="KFO76999.1"/>
    </source>
</evidence>
<reference evidence="13 14" key="1">
    <citation type="submission" date="2014-04" db="EMBL/GenBank/DDBJ databases">
        <title>Genome evolution of avian class.</title>
        <authorList>
            <person name="Zhang G."/>
            <person name="Li C."/>
        </authorList>
    </citation>
    <scope>NUCLEOTIDE SEQUENCE [LARGE SCALE GENOMIC DNA]</scope>
    <source>
        <strain evidence="13">BGI_N303</strain>
    </source>
</reference>
<evidence type="ECO:0000313" key="14">
    <source>
        <dbReference type="Proteomes" id="UP000053760"/>
    </source>
</evidence>
<gene>
    <name evidence="13" type="ORF">N303_02502</name>
</gene>